<name>A0A846TMZ4_9BACI</name>
<gene>
    <name evidence="2" type="ORF">GWK17_17700</name>
</gene>
<dbReference type="SUPFAM" id="SSF51735">
    <property type="entry name" value="NAD(P)-binding Rossmann-fold domains"/>
    <property type="match status" value="1"/>
</dbReference>
<dbReference type="InterPro" id="IPR036291">
    <property type="entry name" value="NAD(P)-bd_dom_sf"/>
</dbReference>
<dbReference type="AlphaFoldDB" id="A0A846TMZ4"/>
<dbReference type="PANTHER" id="PTHR43245">
    <property type="entry name" value="BIFUNCTIONAL POLYMYXIN RESISTANCE PROTEIN ARNA"/>
    <property type="match status" value="1"/>
</dbReference>
<sequence>MRKVLVLGGTQYFGKKLVQRLIENGDEVTVATRGTKNDPFGENVERLVIDREKKETMSAAFEGKNWDLVYDQSCFSPMEARDTSEALNGKASRYIFTSTQAVYDFGTLHAEGNFNANTYPIEYKSRKEYPGYEGYKEAKRASEAVFHQLGYFDVVSVRFPIVVSEDDYTERLKFHVDKILSGQPIGIPNPELRYSFIHADEAAEFLMEIGKSKFEGAINPGSAGDISLGEMVGKMALLASKKAIVENSTESSTVSPYALPGSWSINTSLASELGFNFTELNQLLDQLTMFYIQQNDSK</sequence>
<evidence type="ECO:0000259" key="1">
    <source>
        <dbReference type="Pfam" id="PF01370"/>
    </source>
</evidence>
<protein>
    <submittedName>
        <fullName evidence="2">NAD-dependent epimerase/dehydratase family protein</fullName>
    </submittedName>
</protein>
<dbReference type="Pfam" id="PF01370">
    <property type="entry name" value="Epimerase"/>
    <property type="match status" value="1"/>
</dbReference>
<feature type="domain" description="NAD-dependent epimerase/dehydratase" evidence="1">
    <location>
        <begin position="4"/>
        <end position="208"/>
    </location>
</feature>
<accession>A0A846TMZ4</accession>
<reference evidence="2 3" key="1">
    <citation type="submission" date="2020-03" db="EMBL/GenBank/DDBJ databases">
        <authorList>
            <person name="Sun Q."/>
        </authorList>
    </citation>
    <scope>NUCLEOTIDE SEQUENCE [LARGE SCALE GENOMIC DNA]</scope>
    <source>
        <strain evidence="2 3">KACC 21451</strain>
    </source>
</reference>
<dbReference type="PANTHER" id="PTHR43245:SF13">
    <property type="entry name" value="UDP-D-APIOSE_UDP-D-XYLOSE SYNTHASE 2"/>
    <property type="match status" value="1"/>
</dbReference>
<dbReference type="RefSeq" id="WP_167833690.1">
    <property type="nucleotide sequence ID" value="NZ_JAAVUM010000014.1"/>
</dbReference>
<dbReference type="Gene3D" id="3.40.50.720">
    <property type="entry name" value="NAD(P)-binding Rossmann-like Domain"/>
    <property type="match status" value="1"/>
</dbReference>
<dbReference type="InterPro" id="IPR050177">
    <property type="entry name" value="Lipid_A_modif_metabolic_enz"/>
</dbReference>
<proteinExistence type="predicted"/>
<dbReference type="InterPro" id="IPR001509">
    <property type="entry name" value="Epimerase_deHydtase"/>
</dbReference>
<organism evidence="2 3">
    <name type="scientific">Mesobacillus selenatarsenatis</name>
    <dbReference type="NCBI Taxonomy" id="388741"/>
    <lineage>
        <taxon>Bacteria</taxon>
        <taxon>Bacillati</taxon>
        <taxon>Bacillota</taxon>
        <taxon>Bacilli</taxon>
        <taxon>Bacillales</taxon>
        <taxon>Bacillaceae</taxon>
        <taxon>Mesobacillus</taxon>
    </lineage>
</organism>
<evidence type="ECO:0000313" key="3">
    <source>
        <dbReference type="Proteomes" id="UP000587942"/>
    </source>
</evidence>
<comment type="caution">
    <text evidence="2">The sequence shown here is derived from an EMBL/GenBank/DDBJ whole genome shotgun (WGS) entry which is preliminary data.</text>
</comment>
<dbReference type="EMBL" id="JAAVUM010000014">
    <property type="protein sequence ID" value="NKE07284.1"/>
    <property type="molecule type" value="Genomic_DNA"/>
</dbReference>
<dbReference type="Proteomes" id="UP000587942">
    <property type="component" value="Unassembled WGS sequence"/>
</dbReference>
<evidence type="ECO:0000313" key="2">
    <source>
        <dbReference type="EMBL" id="NKE07284.1"/>
    </source>
</evidence>